<dbReference type="WBParaSite" id="nRc.2.0.1.t41881-RA">
    <property type="protein sequence ID" value="nRc.2.0.1.t41881-RA"/>
    <property type="gene ID" value="nRc.2.0.1.g41881"/>
</dbReference>
<name>A0A915KTS8_ROMCU</name>
<evidence type="ECO:0000313" key="1">
    <source>
        <dbReference type="Proteomes" id="UP000887565"/>
    </source>
</evidence>
<protein>
    <submittedName>
        <fullName evidence="2">Uncharacterized protein</fullName>
    </submittedName>
</protein>
<evidence type="ECO:0000313" key="2">
    <source>
        <dbReference type="WBParaSite" id="nRc.2.0.1.t41881-RA"/>
    </source>
</evidence>
<keyword evidence="1" id="KW-1185">Reference proteome</keyword>
<reference evidence="2" key="1">
    <citation type="submission" date="2022-11" db="UniProtKB">
        <authorList>
            <consortium name="WormBaseParasite"/>
        </authorList>
    </citation>
    <scope>IDENTIFICATION</scope>
</reference>
<organism evidence="1 2">
    <name type="scientific">Romanomermis culicivorax</name>
    <name type="common">Nematode worm</name>
    <dbReference type="NCBI Taxonomy" id="13658"/>
    <lineage>
        <taxon>Eukaryota</taxon>
        <taxon>Metazoa</taxon>
        <taxon>Ecdysozoa</taxon>
        <taxon>Nematoda</taxon>
        <taxon>Enoplea</taxon>
        <taxon>Dorylaimia</taxon>
        <taxon>Mermithida</taxon>
        <taxon>Mermithoidea</taxon>
        <taxon>Mermithidae</taxon>
        <taxon>Romanomermis</taxon>
    </lineage>
</organism>
<sequence length="60" mass="6958">MLLDSLLLVLNRLIGNSLNWEFAPLAIAQRGISHMGIAQLRIVHLRIDHRRKKILDYDIL</sequence>
<proteinExistence type="predicted"/>
<dbReference type="Proteomes" id="UP000887565">
    <property type="component" value="Unplaced"/>
</dbReference>
<dbReference type="AlphaFoldDB" id="A0A915KTS8"/>
<accession>A0A915KTS8</accession>